<reference evidence="6" key="1">
    <citation type="submission" date="2017-02" db="EMBL/GenBank/DDBJ databases">
        <authorList>
            <person name="Varghese N."/>
            <person name="Submissions S."/>
        </authorList>
    </citation>
    <scope>NUCLEOTIDE SEQUENCE [LARGE SCALE GENOMIC DNA]</scope>
    <source>
        <strain evidence="6">ATCC 27094</strain>
    </source>
</reference>
<dbReference type="EMBL" id="FUWJ01000009">
    <property type="protein sequence ID" value="SKA30999.1"/>
    <property type="molecule type" value="Genomic_DNA"/>
</dbReference>
<feature type="transmembrane region" description="Helical" evidence="4">
    <location>
        <begin position="235"/>
        <end position="254"/>
    </location>
</feature>
<proteinExistence type="predicted"/>
<keyword evidence="2 4" id="KW-1133">Transmembrane helix</keyword>
<evidence type="ECO:0000313" key="5">
    <source>
        <dbReference type="EMBL" id="SKA30999.1"/>
    </source>
</evidence>
<accession>A0A1T4SRZ2</accession>
<organism evidence="5 6">
    <name type="scientific">Enhydrobacter aerosaccus</name>
    <dbReference type="NCBI Taxonomy" id="225324"/>
    <lineage>
        <taxon>Bacteria</taxon>
        <taxon>Pseudomonadati</taxon>
        <taxon>Pseudomonadota</taxon>
        <taxon>Alphaproteobacteria</taxon>
        <taxon>Hyphomicrobiales</taxon>
        <taxon>Enhydrobacter</taxon>
    </lineage>
</organism>
<dbReference type="PANTHER" id="PTHR43596">
    <property type="entry name" value="ADP,ATP CARRIER PROTEIN"/>
    <property type="match status" value="1"/>
</dbReference>
<dbReference type="Proteomes" id="UP000190092">
    <property type="component" value="Unassembled WGS sequence"/>
</dbReference>
<feature type="transmembrane region" description="Helical" evidence="4">
    <location>
        <begin position="21"/>
        <end position="39"/>
    </location>
</feature>
<dbReference type="Gene3D" id="1.20.1250.20">
    <property type="entry name" value="MFS general substrate transporter like domains"/>
    <property type="match status" value="1"/>
</dbReference>
<dbReference type="PANTHER" id="PTHR43596:SF1">
    <property type="entry name" value="ADP,ATP CARRIER PROTEIN"/>
    <property type="match status" value="1"/>
</dbReference>
<keyword evidence="1 4" id="KW-0812">Transmembrane</keyword>
<feature type="transmembrane region" description="Helical" evidence="4">
    <location>
        <begin position="113"/>
        <end position="136"/>
    </location>
</feature>
<dbReference type="STRING" id="225324.SAMN02745126_05068"/>
<feature type="transmembrane region" description="Helical" evidence="4">
    <location>
        <begin position="85"/>
        <end position="107"/>
    </location>
</feature>
<evidence type="ECO:0000313" key="6">
    <source>
        <dbReference type="Proteomes" id="UP000190092"/>
    </source>
</evidence>
<dbReference type="Pfam" id="PF07690">
    <property type="entry name" value="MFS_1"/>
    <property type="match status" value="1"/>
</dbReference>
<evidence type="ECO:0000256" key="2">
    <source>
        <dbReference type="ARBA" id="ARBA00022989"/>
    </source>
</evidence>
<dbReference type="GO" id="GO:0022857">
    <property type="term" value="F:transmembrane transporter activity"/>
    <property type="evidence" value="ECO:0007669"/>
    <property type="project" value="InterPro"/>
</dbReference>
<evidence type="ECO:0000256" key="4">
    <source>
        <dbReference type="SAM" id="Phobius"/>
    </source>
</evidence>
<feature type="transmembrane region" description="Helical" evidence="4">
    <location>
        <begin position="305"/>
        <end position="336"/>
    </location>
</feature>
<feature type="transmembrane region" description="Helical" evidence="4">
    <location>
        <begin position="395"/>
        <end position="415"/>
    </location>
</feature>
<dbReference type="SUPFAM" id="SSF103473">
    <property type="entry name" value="MFS general substrate transporter"/>
    <property type="match status" value="1"/>
</dbReference>
<feature type="transmembrane region" description="Helical" evidence="4">
    <location>
        <begin position="148"/>
        <end position="171"/>
    </location>
</feature>
<dbReference type="InterPro" id="IPR036259">
    <property type="entry name" value="MFS_trans_sf"/>
</dbReference>
<keyword evidence="6" id="KW-1185">Reference proteome</keyword>
<name>A0A1T4SRZ2_9HYPH</name>
<dbReference type="OrthoDB" id="199378at2"/>
<feature type="transmembrane region" description="Helical" evidence="4">
    <location>
        <begin position="177"/>
        <end position="194"/>
    </location>
</feature>
<dbReference type="AlphaFoldDB" id="A0A1T4SRZ2"/>
<evidence type="ECO:0000256" key="1">
    <source>
        <dbReference type="ARBA" id="ARBA00022692"/>
    </source>
</evidence>
<sequence length="448" mass="47912">MSLRQTALRRWMGIEPGEAPAVLAGFLMLFTLFTCYFSLRPVRETMGIAGGVNNLQWLFTATFLATLAVSPAFGWLVSRIRRRHIVRWVLGISGATLVTFAACVRAYGEAAWLARFFFVWLSVFNLVAISLAWSVLVDVFTDAQARRVFSLMAAGASLGGLAGPLIGVFLATRIGNAGLLALAAAMLVPATVCADHLSGRVGTSGTARQADGSERDTMIGGSPLAGAIHVLRSPFLLSIALFVILLASVSTFLYFEQARFVAGRFADRAEQTRFFSGMDAVVQCATLLIQLFLTGRIAAAFGLRFLLLALPLVTVLGFVLLSVSSLFGLFVVVMVVRRVGEYALVRPGREMLFTRVPVDDKYKAKNFIDTVVYRGADAVSGWVKTGSDLLLGSQMGAVAGAVVALAWAGSAIATLRFHRRIERRIEAAEASAAGEPVPPPVVAGSAGR</sequence>
<feature type="transmembrane region" description="Helical" evidence="4">
    <location>
        <begin position="59"/>
        <end position="78"/>
    </location>
</feature>
<keyword evidence="3 4" id="KW-0472">Membrane</keyword>
<protein>
    <submittedName>
        <fullName evidence="5">ATP:ADP antiporter, AAA family</fullName>
    </submittedName>
</protein>
<evidence type="ECO:0000256" key="3">
    <source>
        <dbReference type="ARBA" id="ARBA00023136"/>
    </source>
</evidence>
<dbReference type="InterPro" id="IPR011701">
    <property type="entry name" value="MFS"/>
</dbReference>
<dbReference type="RefSeq" id="WP_085936813.1">
    <property type="nucleotide sequence ID" value="NZ_FUWJ01000009.1"/>
</dbReference>
<gene>
    <name evidence="5" type="ORF">SAMN02745126_05068</name>
</gene>